<keyword evidence="3" id="KW-1185">Reference proteome</keyword>
<reference evidence="2 3" key="1">
    <citation type="journal article" date="2011" name="J. Bacteriol.">
        <title>Complete genome sequence of the cellulose-degrading bacterium Cellulosilyticum lentocellum.</title>
        <authorList>
            <consortium name="US DOE Joint Genome Institute"/>
            <person name="Miller D.A."/>
            <person name="Suen G."/>
            <person name="Bruce D."/>
            <person name="Copeland A."/>
            <person name="Cheng J.F."/>
            <person name="Detter C."/>
            <person name="Goodwin L.A."/>
            <person name="Han C.S."/>
            <person name="Hauser L.J."/>
            <person name="Land M.L."/>
            <person name="Lapidus A."/>
            <person name="Lucas S."/>
            <person name="Meincke L."/>
            <person name="Pitluck S."/>
            <person name="Tapia R."/>
            <person name="Teshima H."/>
            <person name="Woyke T."/>
            <person name="Fox B.G."/>
            <person name="Angert E.R."/>
            <person name="Currie C.R."/>
        </authorList>
    </citation>
    <scope>NUCLEOTIDE SEQUENCE [LARGE SCALE GENOMIC DNA]</scope>
    <source>
        <strain evidence="3">ATCC 49066 / DSM 5427 / NCIMB 11756 / RHM5</strain>
    </source>
</reference>
<dbReference type="EMBL" id="CP002582">
    <property type="protein sequence ID" value="ADZ85282.1"/>
    <property type="molecule type" value="Genomic_DNA"/>
</dbReference>
<organism evidence="2 3">
    <name type="scientific">Cellulosilyticum lentocellum (strain ATCC 49066 / DSM 5427 / NCIMB 11756 / RHM5)</name>
    <name type="common">Clostridium lentocellum</name>
    <dbReference type="NCBI Taxonomy" id="642492"/>
    <lineage>
        <taxon>Bacteria</taxon>
        <taxon>Bacillati</taxon>
        <taxon>Bacillota</taxon>
        <taxon>Clostridia</taxon>
        <taxon>Lachnospirales</taxon>
        <taxon>Cellulosilyticaceae</taxon>
        <taxon>Cellulosilyticum</taxon>
    </lineage>
</organism>
<protein>
    <submittedName>
        <fullName evidence="2">Regulatory protein, MerR</fullName>
    </submittedName>
</protein>
<sequence>MDVKVCKNCKKIFQYIAGPEICPRCKQLEEDMFQKVKTYLRENPGESMHVVSEETEVSVTLIEKFLRQGRLEVSPDSPITLTCEMCGRKITSGRFCSNCKGELTNHLNEAKKALSNQKSEKTSAADTREKMRFLKSDSIRR</sequence>
<accession>F2JT63</accession>
<evidence type="ECO:0000256" key="1">
    <source>
        <dbReference type="SAM" id="MobiDB-lite"/>
    </source>
</evidence>
<dbReference type="KEGG" id="cle:Clole_3599"/>
<dbReference type="eggNOG" id="ENOG5032TKA">
    <property type="taxonomic scope" value="Bacteria"/>
</dbReference>
<proteinExistence type="predicted"/>
<dbReference type="HOGENOM" id="CLU_137779_0_0_9"/>
<feature type="region of interest" description="Disordered" evidence="1">
    <location>
        <begin position="113"/>
        <end position="141"/>
    </location>
</feature>
<evidence type="ECO:0000313" key="3">
    <source>
        <dbReference type="Proteomes" id="UP000008467"/>
    </source>
</evidence>
<dbReference type="RefSeq" id="WP_013658558.1">
    <property type="nucleotide sequence ID" value="NC_015275.1"/>
</dbReference>
<dbReference type="AlphaFoldDB" id="F2JT63"/>
<name>F2JT63_CELLD</name>
<gene>
    <name evidence="2" type="ordered locus">Clole_3599</name>
</gene>
<dbReference type="Proteomes" id="UP000008467">
    <property type="component" value="Chromosome"/>
</dbReference>
<dbReference type="STRING" id="642492.Clole_3599"/>
<evidence type="ECO:0000313" key="2">
    <source>
        <dbReference type="EMBL" id="ADZ85282.1"/>
    </source>
</evidence>